<comment type="caution">
    <text evidence="3">The sequence shown here is derived from an EMBL/GenBank/DDBJ whole genome shotgun (WGS) entry which is preliminary data.</text>
</comment>
<evidence type="ECO:0000259" key="2">
    <source>
        <dbReference type="PROSITE" id="PS51841"/>
    </source>
</evidence>
<dbReference type="InterPro" id="IPR026444">
    <property type="entry name" value="Secre_tail"/>
</dbReference>
<keyword evidence="4" id="KW-1185">Reference proteome</keyword>
<dbReference type="Pfam" id="PF00932">
    <property type="entry name" value="LTD"/>
    <property type="match status" value="1"/>
</dbReference>
<dbReference type="PROSITE" id="PS51841">
    <property type="entry name" value="LTD"/>
    <property type="match status" value="1"/>
</dbReference>
<proteinExistence type="predicted"/>
<gene>
    <name evidence="3" type="ORF">I2H31_18385</name>
</gene>
<dbReference type="NCBIfam" id="TIGR04183">
    <property type="entry name" value="Por_Secre_tail"/>
    <property type="match status" value="1"/>
</dbReference>
<feature type="domain" description="LTD" evidence="2">
    <location>
        <begin position="10"/>
        <end position="142"/>
    </location>
</feature>
<reference evidence="3 4" key="1">
    <citation type="submission" date="2020-11" db="EMBL/GenBank/DDBJ databases">
        <authorList>
            <person name="Kim M.K."/>
        </authorList>
    </citation>
    <scope>NUCLEOTIDE SEQUENCE [LARGE SCALE GENOMIC DNA]</scope>
    <source>
        <strain evidence="3 4">BT662</strain>
    </source>
</reference>
<sequence length="1165" mass="117725">MPLLLLAGLGHAQTNHVVISEVFGGGGNSGSPFTNDFVELYNPTAAPVDLSGFSVQYNGATSTASYQVAPLGTISIAPNSFLLVQLASGGAVGASLPAPDVTGGIAMSATAGRVALVDNATALNGLASASAAGIVDFVGFGTSGTIYEGAGRAPAPSNTTSIERRARESSTSADLAAGNVDADQGNGYDSNNNNLDFVTRGAPGPQNAASPAEVLTPIVYYSTKNPGGFLNNPNTFSSTLDGTGPAPANFTSNFLTFVVVGTNRTIDGPWTVSGTNAKVLVQSNASFVVPAAFNYTGPLDLSSNATLVQQNAEPAAIFGTLDPASTVEYAQASAFTVPIVAAPGYGNLTLSTASKQLSGGTTVVRGNFVVDNLNGANSFGGAASSASILSLGGNFTLAGTVNFGPTADNLIQLSLTNTATEQVLNGNGNLIKLFKLTLVANQEGARLADGTSDLELGNSIGVGGYALTTGTVLAVGNNTLSFVAGGRAAISGTNGALAVGPTSNLIFSKNSGSTLGTLRLTPGSTQLNNLTVDAAGTGNTLTLPASLTVNGTLTVSSSSTLTIGAANVLTLNGPVLGTGIVRGATDADLIIGGSGALSAIVITNGLGSFTLNRAGAVLPLGGNLTVNNALTLAGGTLDLLNRTLTLNGPVTASGGFLNGSTASILTVAGSGPLGTVAFSPTGGLLSQLNLNRPGGTLTLTDNPLQVATATLTSGVLGLGATVGLTVTGVLTVADPTVARFAVTPSSTLGFTGSGAIGALAFVPGQDVLQGLTLSRLTGAVPTAQLTTNLTVNNLTLSRGRLFVQAPYKLTILPTGGFTGGSIDSYVNTLTQASVTNSTTPTVSLSYPLGVDGQFRSLTFTVTDQAIGTSSYTARQVEGPSPGRTLPATLARVSQIRYFNLMREPGGTSTLGSATIRLSYAAANDLVTPANVSFLRVAMTDPADDTKWADIGNPGGGGGTDITSSSFPNGPLGDFTLATSSTTPPNTNPLPVELTRFDATRQAADVRLTWATATEQNSARFDVERSLDGKTFGTVLSLPAQGSSSRAHEYTALDAKAPAGLLYYRLRQVDFDGTLAYSQVVTVTGPDAAAEWAVYPNPTAERLTAPLPAAAGRTYRVLNALGQEVTHGPADAADPTIEVRQLPAGTYFLELRSTEGRQTRRFAKFD</sequence>
<feature type="region of interest" description="Disordered" evidence="1">
    <location>
        <begin position="151"/>
        <end position="188"/>
    </location>
</feature>
<evidence type="ECO:0000313" key="4">
    <source>
        <dbReference type="Proteomes" id="UP000618931"/>
    </source>
</evidence>
<evidence type="ECO:0000313" key="3">
    <source>
        <dbReference type="EMBL" id="MBF9223077.1"/>
    </source>
</evidence>
<protein>
    <submittedName>
        <fullName evidence="3">Lamin tail domain-containing protein</fullName>
    </submittedName>
</protein>
<name>A0ABS0I7Y2_9BACT</name>
<dbReference type="EMBL" id="JADQDM010000011">
    <property type="protein sequence ID" value="MBF9223077.1"/>
    <property type="molecule type" value="Genomic_DNA"/>
</dbReference>
<dbReference type="Pfam" id="PF18962">
    <property type="entry name" value="Por_Secre_tail"/>
    <property type="match status" value="1"/>
</dbReference>
<organism evidence="3 4">
    <name type="scientific">Hymenobacter ruricola</name>
    <dbReference type="NCBI Taxonomy" id="2791023"/>
    <lineage>
        <taxon>Bacteria</taxon>
        <taxon>Pseudomonadati</taxon>
        <taxon>Bacteroidota</taxon>
        <taxon>Cytophagia</taxon>
        <taxon>Cytophagales</taxon>
        <taxon>Hymenobacteraceae</taxon>
        <taxon>Hymenobacter</taxon>
    </lineage>
</organism>
<accession>A0ABS0I7Y2</accession>
<dbReference type="RefSeq" id="WP_196294522.1">
    <property type="nucleotide sequence ID" value="NZ_JADQDM010000011.1"/>
</dbReference>
<dbReference type="InterPro" id="IPR001322">
    <property type="entry name" value="Lamin_tail_dom"/>
</dbReference>
<dbReference type="Proteomes" id="UP000618931">
    <property type="component" value="Unassembled WGS sequence"/>
</dbReference>
<evidence type="ECO:0000256" key="1">
    <source>
        <dbReference type="SAM" id="MobiDB-lite"/>
    </source>
</evidence>